<evidence type="ECO:0000259" key="1">
    <source>
        <dbReference type="Pfam" id="PF12697"/>
    </source>
</evidence>
<dbReference type="Pfam" id="PF12697">
    <property type="entry name" value="Abhydrolase_6"/>
    <property type="match status" value="1"/>
</dbReference>
<dbReference type="RefSeq" id="WP_229724072.1">
    <property type="nucleotide sequence ID" value="NZ_BMDP01000003.1"/>
</dbReference>
<dbReference type="EMBL" id="BMDP01000003">
    <property type="protein sequence ID" value="GGI54941.1"/>
    <property type="molecule type" value="Genomic_DNA"/>
</dbReference>
<reference evidence="2" key="2">
    <citation type="submission" date="2020-09" db="EMBL/GenBank/DDBJ databases">
        <authorList>
            <person name="Sun Q."/>
            <person name="Sedlacek I."/>
        </authorList>
    </citation>
    <scope>NUCLEOTIDE SEQUENCE</scope>
    <source>
        <strain evidence="2">CCM 7664</strain>
    </source>
</reference>
<reference evidence="2" key="1">
    <citation type="journal article" date="2014" name="Int. J. Syst. Evol. Microbiol.">
        <title>Complete genome sequence of Corynebacterium casei LMG S-19264T (=DSM 44701T), isolated from a smear-ripened cheese.</title>
        <authorList>
            <consortium name="US DOE Joint Genome Institute (JGI-PGF)"/>
            <person name="Walter F."/>
            <person name="Albersmeier A."/>
            <person name="Kalinowski J."/>
            <person name="Ruckert C."/>
        </authorList>
    </citation>
    <scope>NUCLEOTIDE SEQUENCE</scope>
    <source>
        <strain evidence="2">CCM 7664</strain>
    </source>
</reference>
<dbReference type="SUPFAM" id="SSF53474">
    <property type="entry name" value="alpha/beta-Hydrolases"/>
    <property type="match status" value="1"/>
</dbReference>
<feature type="domain" description="AB hydrolase-1" evidence="1">
    <location>
        <begin position="10"/>
        <end position="227"/>
    </location>
</feature>
<dbReference type="InterPro" id="IPR029058">
    <property type="entry name" value="AB_hydrolase_fold"/>
</dbReference>
<sequence>MSYLMKPNLILLPGLLNDARLWRAQAEGLADIANVSVADLTRSDTMADLAADVLEQVPAGMFALAGLSMGGYVALEIMRQAPERVTALALIDTSARPDTLEATANRQRLIAMAHTDFPAVPRELMPKLLYPPHLEEPHIVDCIEDMAATVGPDAFVRQQHAIMARVDSRDSLPRISCPSLVLCGREDGITPVEVHEEMAALIPRATMTIVEHCGHLSALEKPDAVTAALRNLLQGKPC</sequence>
<dbReference type="Gene3D" id="3.40.50.1820">
    <property type="entry name" value="alpha/beta hydrolase"/>
    <property type="match status" value="1"/>
</dbReference>
<keyword evidence="2" id="KW-0378">Hydrolase</keyword>
<dbReference type="InterPro" id="IPR000073">
    <property type="entry name" value="AB_hydrolase_1"/>
</dbReference>
<name>A0A8J3AZF6_9BURK</name>
<organism evidence="2 3">
    <name type="scientific">Oxalicibacterium solurbis</name>
    <dbReference type="NCBI Taxonomy" id="69280"/>
    <lineage>
        <taxon>Bacteria</taxon>
        <taxon>Pseudomonadati</taxon>
        <taxon>Pseudomonadota</taxon>
        <taxon>Betaproteobacteria</taxon>
        <taxon>Burkholderiales</taxon>
        <taxon>Oxalobacteraceae</taxon>
        <taxon>Oxalicibacterium</taxon>
    </lineage>
</organism>
<comment type="caution">
    <text evidence="2">The sequence shown here is derived from an EMBL/GenBank/DDBJ whole genome shotgun (WGS) entry which is preliminary data.</text>
</comment>
<proteinExistence type="predicted"/>
<dbReference type="PANTHER" id="PTHR43798:SF29">
    <property type="entry name" value="AB HYDROLASE-1 DOMAIN-CONTAINING PROTEIN"/>
    <property type="match status" value="1"/>
</dbReference>
<dbReference type="PRINTS" id="PR00111">
    <property type="entry name" value="ABHYDROLASE"/>
</dbReference>
<evidence type="ECO:0000313" key="3">
    <source>
        <dbReference type="Proteomes" id="UP000627205"/>
    </source>
</evidence>
<protein>
    <submittedName>
        <fullName evidence="2">Hydrolase</fullName>
    </submittedName>
</protein>
<evidence type="ECO:0000313" key="2">
    <source>
        <dbReference type="EMBL" id="GGI54941.1"/>
    </source>
</evidence>
<accession>A0A8J3AZF6</accession>
<dbReference type="AlphaFoldDB" id="A0A8J3AZF6"/>
<dbReference type="GO" id="GO:0016787">
    <property type="term" value="F:hydrolase activity"/>
    <property type="evidence" value="ECO:0007669"/>
    <property type="project" value="UniProtKB-KW"/>
</dbReference>
<gene>
    <name evidence="2" type="ORF">GCM10011430_21150</name>
</gene>
<dbReference type="PANTHER" id="PTHR43798">
    <property type="entry name" value="MONOACYLGLYCEROL LIPASE"/>
    <property type="match status" value="1"/>
</dbReference>
<keyword evidence="3" id="KW-1185">Reference proteome</keyword>
<dbReference type="Proteomes" id="UP000627205">
    <property type="component" value="Unassembled WGS sequence"/>
</dbReference>
<dbReference type="InterPro" id="IPR050266">
    <property type="entry name" value="AB_hydrolase_sf"/>
</dbReference>